<feature type="non-terminal residue" evidence="1">
    <location>
        <position position="52"/>
    </location>
</feature>
<dbReference type="AlphaFoldDB" id="A0A383CME4"/>
<proteinExistence type="predicted"/>
<accession>A0A383CME4</accession>
<dbReference type="EMBL" id="UINC01209692">
    <property type="protein sequence ID" value="SVE32818.1"/>
    <property type="molecule type" value="Genomic_DNA"/>
</dbReference>
<protein>
    <submittedName>
        <fullName evidence="1">Uncharacterized protein</fullName>
    </submittedName>
</protein>
<reference evidence="1" key="1">
    <citation type="submission" date="2018-05" db="EMBL/GenBank/DDBJ databases">
        <authorList>
            <person name="Lanie J.A."/>
            <person name="Ng W.-L."/>
            <person name="Kazmierczak K.M."/>
            <person name="Andrzejewski T.M."/>
            <person name="Davidsen T.M."/>
            <person name="Wayne K.J."/>
            <person name="Tettelin H."/>
            <person name="Glass J.I."/>
            <person name="Rusch D."/>
            <person name="Podicherti R."/>
            <person name="Tsui H.-C.T."/>
            <person name="Winkler M.E."/>
        </authorList>
    </citation>
    <scope>NUCLEOTIDE SEQUENCE</scope>
</reference>
<feature type="non-terminal residue" evidence="1">
    <location>
        <position position="1"/>
    </location>
</feature>
<organism evidence="1">
    <name type="scientific">marine metagenome</name>
    <dbReference type="NCBI Taxonomy" id="408172"/>
    <lineage>
        <taxon>unclassified sequences</taxon>
        <taxon>metagenomes</taxon>
        <taxon>ecological metagenomes</taxon>
    </lineage>
</organism>
<gene>
    <name evidence="1" type="ORF">METZ01_LOCUS485672</name>
</gene>
<evidence type="ECO:0000313" key="1">
    <source>
        <dbReference type="EMBL" id="SVE32818.1"/>
    </source>
</evidence>
<sequence length="52" mass="5751">SSLRSCGCANCSTISDWTHGRVHGRRTTTSTITNWKCCHCLNRSLPSLQNSL</sequence>
<name>A0A383CME4_9ZZZZ</name>